<dbReference type="Pfam" id="PF09938">
    <property type="entry name" value="DUF2170"/>
    <property type="match status" value="1"/>
</dbReference>
<protein>
    <submittedName>
        <fullName evidence="1">DUF2170 domain-containing protein</fullName>
    </submittedName>
</protein>
<dbReference type="EMBL" id="IACT01009051">
    <property type="protein sequence ID" value="LAC28162.1"/>
    <property type="molecule type" value="mRNA"/>
</dbReference>
<evidence type="ECO:0000313" key="1">
    <source>
        <dbReference type="EMBL" id="LAC28162.1"/>
    </source>
</evidence>
<dbReference type="InterPro" id="IPR019231">
    <property type="entry name" value="DUF2170"/>
</dbReference>
<sequence>MPLRSFMNIHKIAIHLNQLEDKTETGFNFDCTPIDGEIDVLQVDVIGREEIPIFLSISDNQILCIAYLWGEDEVKEDLRTNMMEAMLEINITMPLSSFAKIGNKYVIFGALSIHSRLEDIELEIITLSDNSLEVISAMDSYLN</sequence>
<name>A0A6A7GDC7_9CRUS</name>
<proteinExistence type="evidence at transcript level"/>
<accession>A0A6A7GDC7</accession>
<organism evidence="1">
    <name type="scientific">Hirondellea gigas</name>
    <dbReference type="NCBI Taxonomy" id="1518452"/>
    <lineage>
        <taxon>Eukaryota</taxon>
        <taxon>Metazoa</taxon>
        <taxon>Ecdysozoa</taxon>
        <taxon>Arthropoda</taxon>
        <taxon>Crustacea</taxon>
        <taxon>Multicrustacea</taxon>
        <taxon>Malacostraca</taxon>
        <taxon>Eumalacostraca</taxon>
        <taxon>Peracarida</taxon>
        <taxon>Amphipoda</taxon>
        <taxon>Amphilochidea</taxon>
        <taxon>Lysianassida</taxon>
        <taxon>Lysianassidira</taxon>
        <taxon>Lysianassoidea</taxon>
        <taxon>Lysianassidae</taxon>
        <taxon>Hirondellea</taxon>
    </lineage>
</organism>
<dbReference type="AlphaFoldDB" id="A0A6A7GDC7"/>
<reference evidence="1" key="1">
    <citation type="submission" date="2017-11" db="EMBL/GenBank/DDBJ databases">
        <title>The sensing device of the deep-sea amphipod.</title>
        <authorList>
            <person name="Kobayashi H."/>
            <person name="Nagahama T."/>
            <person name="Arai W."/>
            <person name="Sasagawa Y."/>
            <person name="Umeda M."/>
            <person name="Hayashi T."/>
            <person name="Nikaido I."/>
            <person name="Watanabe H."/>
            <person name="Oguri K."/>
            <person name="Kitazato H."/>
            <person name="Fujioka K."/>
            <person name="Kido Y."/>
            <person name="Takami H."/>
        </authorList>
    </citation>
    <scope>NUCLEOTIDE SEQUENCE</scope>
    <source>
        <tissue evidence="1">Whole body</tissue>
    </source>
</reference>